<reference evidence="2 3" key="1">
    <citation type="journal article" date="2019" name="Commun. Biol.">
        <title>The bagworm genome reveals a unique fibroin gene that provides high tensile strength.</title>
        <authorList>
            <person name="Kono N."/>
            <person name="Nakamura H."/>
            <person name="Ohtoshi R."/>
            <person name="Tomita M."/>
            <person name="Numata K."/>
            <person name="Arakawa K."/>
        </authorList>
    </citation>
    <scope>NUCLEOTIDE SEQUENCE [LARGE SCALE GENOMIC DNA]</scope>
</reference>
<comment type="caution">
    <text evidence="2">The sequence shown here is derived from an EMBL/GenBank/DDBJ whole genome shotgun (WGS) entry which is preliminary data.</text>
</comment>
<sequence>MAESGVKVDVESRVKKGLLRWFGRLERRVFFTRQIKLNYQVVKLQVLDAVSALVTTVVNRPQHKLDQREGRRIGKPIAVAFKNPVSTSGSDLSLRTKQCTFIDCVWQSVVVCLTDTVSRLWLRFLVDKSLSIAFAQFRRSVWTIVQLTEKVVINDAFECMTQRTEEDRGVADPSARYVSEYISREQVLNSVSRCGADSGDGWAGPRREMAPIKN</sequence>
<dbReference type="Proteomes" id="UP000299102">
    <property type="component" value="Unassembled WGS sequence"/>
</dbReference>
<protein>
    <submittedName>
        <fullName evidence="2">Uncharacterized protein</fullName>
    </submittedName>
</protein>
<feature type="compositionally biased region" description="Basic and acidic residues" evidence="1">
    <location>
        <begin position="205"/>
        <end position="214"/>
    </location>
</feature>
<feature type="region of interest" description="Disordered" evidence="1">
    <location>
        <begin position="195"/>
        <end position="214"/>
    </location>
</feature>
<evidence type="ECO:0000313" key="3">
    <source>
        <dbReference type="Proteomes" id="UP000299102"/>
    </source>
</evidence>
<dbReference type="AlphaFoldDB" id="A0A4C1YDN7"/>
<accession>A0A4C1YDN7</accession>
<gene>
    <name evidence="2" type="ORF">EVAR_52577_1</name>
</gene>
<evidence type="ECO:0000313" key="2">
    <source>
        <dbReference type="EMBL" id="GBP73150.1"/>
    </source>
</evidence>
<keyword evidence="3" id="KW-1185">Reference proteome</keyword>
<dbReference type="EMBL" id="BGZK01001163">
    <property type="protein sequence ID" value="GBP73150.1"/>
    <property type="molecule type" value="Genomic_DNA"/>
</dbReference>
<name>A0A4C1YDN7_EUMVA</name>
<evidence type="ECO:0000256" key="1">
    <source>
        <dbReference type="SAM" id="MobiDB-lite"/>
    </source>
</evidence>
<organism evidence="2 3">
    <name type="scientific">Eumeta variegata</name>
    <name type="common">Bagworm moth</name>
    <name type="synonym">Eumeta japonica</name>
    <dbReference type="NCBI Taxonomy" id="151549"/>
    <lineage>
        <taxon>Eukaryota</taxon>
        <taxon>Metazoa</taxon>
        <taxon>Ecdysozoa</taxon>
        <taxon>Arthropoda</taxon>
        <taxon>Hexapoda</taxon>
        <taxon>Insecta</taxon>
        <taxon>Pterygota</taxon>
        <taxon>Neoptera</taxon>
        <taxon>Endopterygota</taxon>
        <taxon>Lepidoptera</taxon>
        <taxon>Glossata</taxon>
        <taxon>Ditrysia</taxon>
        <taxon>Tineoidea</taxon>
        <taxon>Psychidae</taxon>
        <taxon>Oiketicinae</taxon>
        <taxon>Eumeta</taxon>
    </lineage>
</organism>
<proteinExistence type="predicted"/>